<feature type="non-terminal residue" evidence="1">
    <location>
        <position position="1"/>
    </location>
</feature>
<dbReference type="RefSeq" id="XP_004257108.1">
    <property type="nucleotide sequence ID" value="XM_004257060.1"/>
</dbReference>
<organism evidence="1 2">
    <name type="scientific">Entamoeba invadens IP1</name>
    <dbReference type="NCBI Taxonomy" id="370355"/>
    <lineage>
        <taxon>Eukaryota</taxon>
        <taxon>Amoebozoa</taxon>
        <taxon>Evosea</taxon>
        <taxon>Archamoebae</taxon>
        <taxon>Mastigamoebida</taxon>
        <taxon>Entamoebidae</taxon>
        <taxon>Entamoeba</taxon>
    </lineage>
</organism>
<reference evidence="1 2" key="1">
    <citation type="submission" date="2012-10" db="EMBL/GenBank/DDBJ databases">
        <authorList>
            <person name="Zafar N."/>
            <person name="Inman J."/>
            <person name="Hall N."/>
            <person name="Lorenzi H."/>
            <person name="Caler E."/>
        </authorList>
    </citation>
    <scope>NUCLEOTIDE SEQUENCE [LARGE SCALE GENOMIC DNA]</scope>
    <source>
        <strain evidence="1 2">IP1</strain>
    </source>
</reference>
<dbReference type="AlphaFoldDB" id="A0A0A1U7F7"/>
<feature type="non-terminal residue" evidence="1">
    <location>
        <position position="110"/>
    </location>
</feature>
<dbReference type="KEGG" id="eiv:EIN_190570"/>
<dbReference type="VEuPathDB" id="AmoebaDB:EIN_190570"/>
<evidence type="ECO:0000313" key="1">
    <source>
        <dbReference type="EMBL" id="ELP90337.1"/>
    </source>
</evidence>
<dbReference type="Proteomes" id="UP000014680">
    <property type="component" value="Unassembled WGS sequence"/>
</dbReference>
<accession>A0A0A1U7F7</accession>
<dbReference type="GeneID" id="14889314"/>
<protein>
    <submittedName>
        <fullName evidence="1">Uncharacterized protein</fullName>
    </submittedName>
</protein>
<dbReference type="SUPFAM" id="SSF57184">
    <property type="entry name" value="Growth factor receptor domain"/>
    <property type="match status" value="1"/>
</dbReference>
<proteinExistence type="predicted"/>
<keyword evidence="2" id="KW-1185">Reference proteome</keyword>
<gene>
    <name evidence="1" type="ORF">EIN_190570</name>
</gene>
<name>A0A0A1U7F7_ENTIV</name>
<dbReference type="EMBL" id="KB206491">
    <property type="protein sequence ID" value="ELP90337.1"/>
    <property type="molecule type" value="Genomic_DNA"/>
</dbReference>
<sequence>MVHIYQTEEKCLTCTSGISYVNSSGLCSLCDWTCSTCNTNGTCNGCSTNYVPFPVNNRTCQLCRSFDPNCDVCGDNKNRVCTSCDTNYYINAQNTCSQCDTTCAYNGCNK</sequence>
<evidence type="ECO:0000313" key="2">
    <source>
        <dbReference type="Proteomes" id="UP000014680"/>
    </source>
</evidence>
<dbReference type="InterPro" id="IPR009030">
    <property type="entry name" value="Growth_fac_rcpt_cys_sf"/>
</dbReference>